<dbReference type="GO" id="GO:0004174">
    <property type="term" value="F:electron-transferring-flavoprotein dehydrogenase activity"/>
    <property type="evidence" value="ECO:0007669"/>
    <property type="project" value="TreeGrafter"/>
</dbReference>
<proteinExistence type="predicted"/>
<accession>A0A9Q8Z1X2</accession>
<dbReference type="InterPro" id="IPR036188">
    <property type="entry name" value="FAD/NAD-bd_sf"/>
</dbReference>
<dbReference type="EMBL" id="CP089275">
    <property type="protein sequence ID" value="USP74636.1"/>
    <property type="molecule type" value="Genomic_DNA"/>
</dbReference>
<dbReference type="OrthoDB" id="202203at2759"/>
<dbReference type="InterPro" id="IPR023753">
    <property type="entry name" value="FAD/NAD-binding_dom"/>
</dbReference>
<evidence type="ECO:0000259" key="1">
    <source>
        <dbReference type="Pfam" id="PF07992"/>
    </source>
</evidence>
<dbReference type="GO" id="GO:0050660">
    <property type="term" value="F:flavin adenine dinucleotide binding"/>
    <property type="evidence" value="ECO:0007669"/>
    <property type="project" value="TreeGrafter"/>
</dbReference>
<dbReference type="AlphaFoldDB" id="A0A9Q8Z1X2"/>
<sequence>MTRNLCKPRPAKVLIIGGGYGGLSTAVNLVNLGLGKPQLSGSVSVPELDRKPQTTPEITLIDERDGIFHLMGSPLVQTDSEFARESWLRFKDIELLNRSDVRILQGKANDLDVCNQVLDYTAIDGEKQRLEYDYAVLASGIRRSWPVAPRTMSKDAFLDDTSSQIRNLSAAATIVVLGGGAVGVEMAGEIKRAWPEVAVTLIHRNHSLLSSEPLPEDFKARVLDTLRQSGVQVRLNCGVMQSQQIKTHNGSLKWEVVLSNGDSLLFDERIDTISRVTSDTYVPQRFLADNGALKVLPTLQLKSAKEAQETHFAVGDCISWPGINRAGSALIMGQYAATNIMKLIISKEDMFMGQQSAASESLLACPNFEPMMAISVGDEAVVYAPTTGIASGKKAKDMFIGRGYGIDRCSQYLGLGVD</sequence>
<feature type="domain" description="FAD/NAD(P)-binding" evidence="1">
    <location>
        <begin position="12"/>
        <end position="325"/>
    </location>
</feature>
<dbReference type="Gene3D" id="3.50.50.100">
    <property type="match status" value="1"/>
</dbReference>
<dbReference type="Pfam" id="PF07992">
    <property type="entry name" value="Pyr_redox_2"/>
    <property type="match status" value="1"/>
</dbReference>
<dbReference type="PANTHER" id="PTHR43735:SF24">
    <property type="entry name" value="NUCLEOTIDE-DISULPHIDE OXIDOREDUCTASE AMID-LIKE, PUTATIVE (AFU_ORTHOLOGUE AFUA_1G17180)-RELATED"/>
    <property type="match status" value="1"/>
</dbReference>
<dbReference type="Proteomes" id="UP001056012">
    <property type="component" value="Chromosome 2"/>
</dbReference>
<keyword evidence="3" id="KW-1185">Reference proteome</keyword>
<reference evidence="2" key="1">
    <citation type="submission" date="2021-12" db="EMBL/GenBank/DDBJ databases">
        <title>Curvularia clavata genome.</title>
        <authorList>
            <person name="Cao Y."/>
        </authorList>
    </citation>
    <scope>NUCLEOTIDE SEQUENCE</scope>
    <source>
        <strain evidence="2">Yc1106</strain>
    </source>
</reference>
<organism evidence="2 3">
    <name type="scientific">Curvularia clavata</name>
    <dbReference type="NCBI Taxonomy" id="95742"/>
    <lineage>
        <taxon>Eukaryota</taxon>
        <taxon>Fungi</taxon>
        <taxon>Dikarya</taxon>
        <taxon>Ascomycota</taxon>
        <taxon>Pezizomycotina</taxon>
        <taxon>Dothideomycetes</taxon>
        <taxon>Pleosporomycetidae</taxon>
        <taxon>Pleosporales</taxon>
        <taxon>Pleosporineae</taxon>
        <taxon>Pleosporaceae</taxon>
        <taxon>Curvularia</taxon>
    </lineage>
</organism>
<dbReference type="PRINTS" id="PR00411">
    <property type="entry name" value="PNDRDTASEI"/>
</dbReference>
<dbReference type="VEuPathDB" id="FungiDB:yc1106_01910"/>
<gene>
    <name evidence="2" type="ORF">yc1106_01910</name>
</gene>
<name>A0A9Q8Z1X2_CURCL</name>
<dbReference type="PANTHER" id="PTHR43735">
    <property type="entry name" value="APOPTOSIS-INDUCING FACTOR 1"/>
    <property type="match status" value="1"/>
</dbReference>
<dbReference type="PRINTS" id="PR00368">
    <property type="entry name" value="FADPNR"/>
</dbReference>
<dbReference type="GO" id="GO:0005737">
    <property type="term" value="C:cytoplasm"/>
    <property type="evidence" value="ECO:0007669"/>
    <property type="project" value="TreeGrafter"/>
</dbReference>
<protein>
    <recommendedName>
        <fullName evidence="1">FAD/NAD(P)-binding domain-containing protein</fullName>
    </recommendedName>
</protein>
<dbReference type="SUPFAM" id="SSF51905">
    <property type="entry name" value="FAD/NAD(P)-binding domain"/>
    <property type="match status" value="1"/>
</dbReference>
<evidence type="ECO:0000313" key="3">
    <source>
        <dbReference type="Proteomes" id="UP001056012"/>
    </source>
</evidence>
<evidence type="ECO:0000313" key="2">
    <source>
        <dbReference type="EMBL" id="USP74636.1"/>
    </source>
</evidence>